<dbReference type="Proteomes" id="UP000051324">
    <property type="component" value="Unassembled WGS sequence"/>
</dbReference>
<feature type="domain" description="Acyltransferase 3" evidence="8">
    <location>
        <begin position="3"/>
        <end position="303"/>
    </location>
</feature>
<comment type="subcellular location">
    <subcellularLocation>
        <location evidence="1">Cell membrane</location>
        <topology evidence="1">Multi-pass membrane protein</topology>
    </subcellularLocation>
</comment>
<evidence type="ECO:0000256" key="6">
    <source>
        <dbReference type="ARBA" id="ARBA00023136"/>
    </source>
</evidence>
<dbReference type="GO" id="GO:0016413">
    <property type="term" value="F:O-acetyltransferase activity"/>
    <property type="evidence" value="ECO:0007669"/>
    <property type="project" value="TreeGrafter"/>
</dbReference>
<dbReference type="GO" id="GO:0005886">
    <property type="term" value="C:plasma membrane"/>
    <property type="evidence" value="ECO:0007669"/>
    <property type="project" value="UniProtKB-SubCell"/>
</dbReference>
<dbReference type="eggNOG" id="COG1835">
    <property type="taxonomic scope" value="Bacteria"/>
</dbReference>
<feature type="transmembrane region" description="Helical" evidence="7">
    <location>
        <begin position="284"/>
        <end position="303"/>
    </location>
</feature>
<keyword evidence="3" id="KW-1003">Cell membrane</keyword>
<proteinExistence type="inferred from homology"/>
<dbReference type="EMBL" id="AZFT01000004">
    <property type="protein sequence ID" value="KRL87322.1"/>
    <property type="molecule type" value="Genomic_DNA"/>
</dbReference>
<keyword evidence="6 7" id="KW-0472">Membrane</keyword>
<gene>
    <name evidence="9" type="ORF">FC32_GL001746</name>
</gene>
<dbReference type="STRING" id="1423724.FC32_GL001746"/>
<comment type="caution">
    <text evidence="9">The sequence shown here is derived from an EMBL/GenBank/DDBJ whole genome shotgun (WGS) entry which is preliminary data.</text>
</comment>
<name>A0A0R1U749_9LACO</name>
<accession>A0A0R1U749</accession>
<feature type="transmembrane region" description="Helical" evidence="7">
    <location>
        <begin position="175"/>
        <end position="193"/>
    </location>
</feature>
<dbReference type="PATRIC" id="fig|1423724.4.peg.1817"/>
<evidence type="ECO:0000256" key="7">
    <source>
        <dbReference type="SAM" id="Phobius"/>
    </source>
</evidence>
<evidence type="ECO:0000256" key="2">
    <source>
        <dbReference type="ARBA" id="ARBA00007400"/>
    </source>
</evidence>
<reference evidence="9 10" key="1">
    <citation type="journal article" date="2015" name="Genome Announc.">
        <title>Expanding the biotechnology potential of lactobacilli through comparative genomics of 213 strains and associated genera.</title>
        <authorList>
            <person name="Sun Z."/>
            <person name="Harris H.M."/>
            <person name="McCann A."/>
            <person name="Guo C."/>
            <person name="Argimon S."/>
            <person name="Zhang W."/>
            <person name="Yang X."/>
            <person name="Jeffery I.B."/>
            <person name="Cooney J.C."/>
            <person name="Kagawa T.F."/>
            <person name="Liu W."/>
            <person name="Song Y."/>
            <person name="Salvetti E."/>
            <person name="Wrobel A."/>
            <person name="Rasinkangas P."/>
            <person name="Parkhill J."/>
            <person name="Rea M.C."/>
            <person name="O'Sullivan O."/>
            <person name="Ritari J."/>
            <person name="Douillard F.P."/>
            <person name="Paul Ross R."/>
            <person name="Yang R."/>
            <person name="Briner A.E."/>
            <person name="Felis G.E."/>
            <person name="de Vos W.M."/>
            <person name="Barrangou R."/>
            <person name="Klaenhammer T.R."/>
            <person name="Caufield P.W."/>
            <person name="Cui Y."/>
            <person name="Zhang H."/>
            <person name="O'Toole P.W."/>
        </authorList>
    </citation>
    <scope>NUCLEOTIDE SEQUENCE [LARGE SCALE GENOMIC DNA]</scope>
    <source>
        <strain evidence="9 10">DSM 16634</strain>
    </source>
</reference>
<evidence type="ECO:0000259" key="8">
    <source>
        <dbReference type="Pfam" id="PF01757"/>
    </source>
</evidence>
<evidence type="ECO:0000256" key="4">
    <source>
        <dbReference type="ARBA" id="ARBA00022692"/>
    </source>
</evidence>
<evidence type="ECO:0000256" key="1">
    <source>
        <dbReference type="ARBA" id="ARBA00004651"/>
    </source>
</evidence>
<feature type="transmembrane region" description="Helical" evidence="7">
    <location>
        <begin position="106"/>
        <end position="126"/>
    </location>
</feature>
<feature type="transmembrane region" description="Helical" evidence="7">
    <location>
        <begin position="213"/>
        <end position="232"/>
    </location>
</feature>
<dbReference type="Pfam" id="PF01757">
    <property type="entry name" value="Acyl_transf_3"/>
    <property type="match status" value="1"/>
</dbReference>
<dbReference type="PANTHER" id="PTHR40074:SF2">
    <property type="entry name" value="O-ACETYLTRANSFERASE WECH"/>
    <property type="match status" value="1"/>
</dbReference>
<feature type="transmembrane region" description="Helical" evidence="7">
    <location>
        <begin position="38"/>
        <end position="61"/>
    </location>
</feature>
<protein>
    <recommendedName>
        <fullName evidence="8">Acyltransferase 3 domain-containing protein</fullName>
    </recommendedName>
</protein>
<keyword evidence="10" id="KW-1185">Reference proteome</keyword>
<comment type="similarity">
    <text evidence="2">Belongs to the acyltransferase 3 family.</text>
</comment>
<organism evidence="9 10">
    <name type="scientific">Ligilactobacillus apodemi DSM 16634 = JCM 16172</name>
    <dbReference type="NCBI Taxonomy" id="1423724"/>
    <lineage>
        <taxon>Bacteria</taxon>
        <taxon>Bacillati</taxon>
        <taxon>Bacillota</taxon>
        <taxon>Bacilli</taxon>
        <taxon>Lactobacillales</taxon>
        <taxon>Lactobacillaceae</taxon>
        <taxon>Ligilactobacillus</taxon>
    </lineage>
</organism>
<keyword evidence="5 7" id="KW-1133">Transmembrane helix</keyword>
<evidence type="ECO:0000313" key="10">
    <source>
        <dbReference type="Proteomes" id="UP000051324"/>
    </source>
</evidence>
<feature type="transmembrane region" description="Helical" evidence="7">
    <location>
        <begin position="253"/>
        <end position="272"/>
    </location>
</feature>
<dbReference type="AlphaFoldDB" id="A0A0R1U749"/>
<evidence type="ECO:0000313" key="9">
    <source>
        <dbReference type="EMBL" id="KRL87322.1"/>
    </source>
</evidence>
<keyword evidence="4 7" id="KW-0812">Transmembrane</keyword>
<feature type="transmembrane region" description="Helical" evidence="7">
    <location>
        <begin position="146"/>
        <end position="163"/>
    </location>
</feature>
<evidence type="ECO:0000256" key="5">
    <source>
        <dbReference type="ARBA" id="ARBA00022989"/>
    </source>
</evidence>
<dbReference type="GO" id="GO:0009246">
    <property type="term" value="P:enterobacterial common antigen biosynthetic process"/>
    <property type="evidence" value="ECO:0007669"/>
    <property type="project" value="TreeGrafter"/>
</dbReference>
<sequence>MGFMFVTGLVLFLQYYDRPNVNYWEFWKKRYKGSGIPYIFFNGFYMLCALLLAGTFSFGLWGKEWFLAMIRGDHYYLYYILVIFQLYLIFPVLVWMFKKLEDHHEAILLVSAILQVILLIYAKYIYPNISHQGWPYFAVHYGNLLLTYQFYFIAGAYTWIHYADVQKLLLRHQKLIFITTIILSLGTLALYHFNVAVLHLPQHNANLIHQPYMFFYAVFVISSIIIICLKYADNRTKPTWRWFSRLVEKAAKVSFGIYLLQTIPLLFLTGILNSLKTQLSSSVLLALLPVGYFFVLGISWLIAEFCLKVPPFGALIGRPNHHQLLKRKDLKA</sequence>
<evidence type="ECO:0000256" key="3">
    <source>
        <dbReference type="ARBA" id="ARBA00022475"/>
    </source>
</evidence>
<dbReference type="InterPro" id="IPR002656">
    <property type="entry name" value="Acyl_transf_3_dom"/>
</dbReference>
<dbReference type="PANTHER" id="PTHR40074">
    <property type="entry name" value="O-ACETYLTRANSFERASE WECH"/>
    <property type="match status" value="1"/>
</dbReference>
<feature type="transmembrane region" description="Helical" evidence="7">
    <location>
        <begin position="76"/>
        <end position="97"/>
    </location>
</feature>